<dbReference type="Gene3D" id="3.40.630.10">
    <property type="entry name" value="Zn peptidases"/>
    <property type="match status" value="1"/>
</dbReference>
<dbReference type="SUPFAM" id="SSF55031">
    <property type="entry name" value="Bacterial exopeptidase dimerisation domain"/>
    <property type="match status" value="1"/>
</dbReference>
<dbReference type="GO" id="GO:0016787">
    <property type="term" value="F:hydrolase activity"/>
    <property type="evidence" value="ECO:0007669"/>
    <property type="project" value="InterPro"/>
</dbReference>
<dbReference type="RefSeq" id="WP_285065378.1">
    <property type="nucleotide sequence ID" value="NZ_JASOOE010000003.1"/>
</dbReference>
<proteinExistence type="predicted"/>
<name>A0AAJ1Q4K0_9LACT</name>
<dbReference type="Pfam" id="PF01546">
    <property type="entry name" value="Peptidase_M20"/>
    <property type="match status" value="1"/>
</dbReference>
<feature type="domain" description="Peptidase M20 dimerisation" evidence="2">
    <location>
        <begin position="183"/>
        <end position="282"/>
    </location>
</feature>
<dbReference type="CDD" id="cd03886">
    <property type="entry name" value="M20_Acy1"/>
    <property type="match status" value="1"/>
</dbReference>
<feature type="binding site" evidence="1">
    <location>
        <position position="365"/>
    </location>
    <ligand>
        <name>Mn(2+)</name>
        <dbReference type="ChEBI" id="CHEBI:29035"/>
        <label>2</label>
    </ligand>
</feature>
<dbReference type="PANTHER" id="PTHR11014">
    <property type="entry name" value="PEPTIDASE M20 FAMILY MEMBER"/>
    <property type="match status" value="1"/>
</dbReference>
<dbReference type="AlphaFoldDB" id="A0AAJ1Q4K0"/>
<keyword evidence="1" id="KW-0464">Manganese</keyword>
<evidence type="ECO:0000313" key="3">
    <source>
        <dbReference type="EMBL" id="MDK7186737.1"/>
    </source>
</evidence>
<dbReference type="InterPro" id="IPR017439">
    <property type="entry name" value="Amidohydrolase"/>
</dbReference>
<gene>
    <name evidence="3" type="ORF">QP433_01960</name>
</gene>
<keyword evidence="1" id="KW-0479">Metal-binding</keyword>
<comment type="caution">
    <text evidence="3">The sequence shown here is derived from an EMBL/GenBank/DDBJ whole genome shotgun (WGS) entry which is preliminary data.</text>
</comment>
<organism evidence="3 4">
    <name type="scientific">Facklamia hominis</name>
    <dbReference type="NCBI Taxonomy" id="178214"/>
    <lineage>
        <taxon>Bacteria</taxon>
        <taxon>Bacillati</taxon>
        <taxon>Bacillota</taxon>
        <taxon>Bacilli</taxon>
        <taxon>Lactobacillales</taxon>
        <taxon>Aerococcaceae</taxon>
        <taxon>Facklamia</taxon>
    </lineage>
</organism>
<dbReference type="GO" id="GO:0046872">
    <property type="term" value="F:metal ion binding"/>
    <property type="evidence" value="ECO:0007669"/>
    <property type="project" value="UniProtKB-KW"/>
</dbReference>
<dbReference type="InterPro" id="IPR011650">
    <property type="entry name" value="Peptidase_M20_dimer"/>
</dbReference>
<evidence type="ECO:0000256" key="1">
    <source>
        <dbReference type="PIRSR" id="PIRSR005962-1"/>
    </source>
</evidence>
<dbReference type="Gene3D" id="3.30.70.360">
    <property type="match status" value="1"/>
</dbReference>
<comment type="cofactor">
    <cofactor evidence="1">
        <name>Mn(2+)</name>
        <dbReference type="ChEBI" id="CHEBI:29035"/>
    </cofactor>
    <text evidence="1">The Mn(2+) ion enhances activity.</text>
</comment>
<reference evidence="3" key="1">
    <citation type="submission" date="2023-05" db="EMBL/GenBank/DDBJ databases">
        <title>Cataloging the Phylogenetic Diversity of Human Bladder Bacteria.</title>
        <authorList>
            <person name="Du J."/>
        </authorList>
    </citation>
    <scope>NUCLEOTIDE SEQUENCE</scope>
    <source>
        <strain evidence="3">UMB1231</strain>
    </source>
</reference>
<feature type="binding site" evidence="1">
    <location>
        <position position="102"/>
    </location>
    <ligand>
        <name>Mn(2+)</name>
        <dbReference type="ChEBI" id="CHEBI:29035"/>
        <label>2</label>
    </ligand>
</feature>
<dbReference type="InterPro" id="IPR036264">
    <property type="entry name" value="Bact_exopeptidase_dim_dom"/>
</dbReference>
<feature type="binding site" evidence="1">
    <location>
        <position position="100"/>
    </location>
    <ligand>
        <name>Mn(2+)</name>
        <dbReference type="ChEBI" id="CHEBI:29035"/>
        <label>2</label>
    </ligand>
</feature>
<dbReference type="InterPro" id="IPR002933">
    <property type="entry name" value="Peptidase_M20"/>
</dbReference>
<dbReference type="PANTHER" id="PTHR11014:SF63">
    <property type="entry name" value="METALLOPEPTIDASE, PUTATIVE (AFU_ORTHOLOGUE AFUA_6G09600)-RELATED"/>
    <property type="match status" value="1"/>
</dbReference>
<accession>A0AAJ1Q4K0</accession>
<dbReference type="NCBIfam" id="TIGR01891">
    <property type="entry name" value="amidohydrolases"/>
    <property type="match status" value="1"/>
</dbReference>
<feature type="binding site" evidence="1">
    <location>
        <position position="136"/>
    </location>
    <ligand>
        <name>Mn(2+)</name>
        <dbReference type="ChEBI" id="CHEBI:29035"/>
        <label>2</label>
    </ligand>
</feature>
<dbReference type="EMBL" id="JASOOE010000003">
    <property type="protein sequence ID" value="MDK7186737.1"/>
    <property type="molecule type" value="Genomic_DNA"/>
</dbReference>
<sequence length="395" mass="42856">MTYLERAREMFDEAVKVRRQLHENPEVGFDLPETTRLIKSKLDEFGIAYQNVGDSDGITGTIGDSSKGKTLLLRADMDALAITEMSKGVAVSKNDNGHLCGHDLHPTILLMVLKMLKEDEDKLEGQIKFLFQPGEETLTGGEVMLKNGILENPKPDAGMVIHMWPVAKEVGVEIQKGASLASALNFRITIKGVGAHGAMPYNGVDPIFVASQIINAANGILARELPSNKGASLSMGYLSAPGGAVNVIPDTVVLEGTSRSLYPESAEHMKSRLPEVVDHIAKAFRAEAQFEVLADVPALINTEAITEQLQSSAEEALQGEYPVKNVGPYLASEDYAHIAAKLPETCYFFIGCPEPDENGKTYPVHHPLVQFNEEALIVGSATMATAAFNWLRDNK</sequence>
<feature type="binding site" evidence="1">
    <location>
        <position position="162"/>
    </location>
    <ligand>
        <name>Mn(2+)</name>
        <dbReference type="ChEBI" id="CHEBI:29035"/>
        <label>2</label>
    </ligand>
</feature>
<dbReference type="PIRSF" id="PIRSF005962">
    <property type="entry name" value="Pept_M20D_amidohydro"/>
    <property type="match status" value="1"/>
</dbReference>
<evidence type="ECO:0000259" key="2">
    <source>
        <dbReference type="Pfam" id="PF07687"/>
    </source>
</evidence>
<evidence type="ECO:0000313" key="4">
    <source>
        <dbReference type="Proteomes" id="UP001229251"/>
    </source>
</evidence>
<protein>
    <submittedName>
        <fullName evidence="3">M20 family metallopeptidase</fullName>
    </submittedName>
</protein>
<dbReference type="Proteomes" id="UP001229251">
    <property type="component" value="Unassembled WGS sequence"/>
</dbReference>
<dbReference type="Pfam" id="PF07687">
    <property type="entry name" value="M20_dimer"/>
    <property type="match status" value="1"/>
</dbReference>
<dbReference type="SUPFAM" id="SSF53187">
    <property type="entry name" value="Zn-dependent exopeptidases"/>
    <property type="match status" value="1"/>
</dbReference>